<dbReference type="GO" id="GO:0015628">
    <property type="term" value="P:protein secretion by the type II secretion system"/>
    <property type="evidence" value="ECO:0007669"/>
    <property type="project" value="TreeGrafter"/>
</dbReference>
<feature type="region of interest" description="Disordered" evidence="1">
    <location>
        <begin position="71"/>
        <end position="116"/>
    </location>
</feature>
<dbReference type="InterPro" id="IPR019554">
    <property type="entry name" value="Soluble_ligand-bd"/>
</dbReference>
<protein>
    <submittedName>
        <fullName evidence="4">ComEA family DNA-binding protein</fullName>
    </submittedName>
</protein>
<dbReference type="InterPro" id="IPR051675">
    <property type="entry name" value="Endo/Exo/Phosphatase_dom_1"/>
</dbReference>
<keyword evidence="4" id="KW-0238">DNA-binding</keyword>
<evidence type="ECO:0000313" key="5">
    <source>
        <dbReference type="Proteomes" id="UP000595374"/>
    </source>
</evidence>
<keyword evidence="2" id="KW-0812">Transmembrane</keyword>
<name>A0A7T3ZY58_9MICO</name>
<gene>
    <name evidence="4" type="ORF">I6H47_13365</name>
</gene>
<feature type="domain" description="Helix-hairpin-helix DNA-binding motif class 1" evidence="3">
    <location>
        <begin position="235"/>
        <end position="254"/>
    </location>
</feature>
<dbReference type="SMART" id="SM00278">
    <property type="entry name" value="HhH1"/>
    <property type="match status" value="2"/>
</dbReference>
<dbReference type="GO" id="GO:0015627">
    <property type="term" value="C:type II protein secretion system complex"/>
    <property type="evidence" value="ECO:0007669"/>
    <property type="project" value="TreeGrafter"/>
</dbReference>
<dbReference type="InterPro" id="IPR010994">
    <property type="entry name" value="RuvA_2-like"/>
</dbReference>
<dbReference type="SUPFAM" id="SSF47781">
    <property type="entry name" value="RuvA domain 2-like"/>
    <property type="match status" value="1"/>
</dbReference>
<dbReference type="Gene3D" id="3.10.560.10">
    <property type="entry name" value="Outer membrane lipoprotein wza domain like"/>
    <property type="match status" value="1"/>
</dbReference>
<dbReference type="EMBL" id="CP065989">
    <property type="protein sequence ID" value="QQB13767.1"/>
    <property type="molecule type" value="Genomic_DNA"/>
</dbReference>
<feature type="domain" description="Helix-hairpin-helix DNA-binding motif class 1" evidence="3">
    <location>
        <begin position="264"/>
        <end position="283"/>
    </location>
</feature>
<dbReference type="Proteomes" id="UP000595374">
    <property type="component" value="Chromosome"/>
</dbReference>
<feature type="region of interest" description="Disordered" evidence="1">
    <location>
        <begin position="179"/>
        <end position="229"/>
    </location>
</feature>
<feature type="transmembrane region" description="Helical" evidence="2">
    <location>
        <begin position="46"/>
        <end position="67"/>
    </location>
</feature>
<dbReference type="AlphaFoldDB" id="A0A7T3ZY58"/>
<dbReference type="RefSeq" id="WP_198498928.1">
    <property type="nucleotide sequence ID" value="NZ_CP065989.1"/>
</dbReference>
<organism evidence="4 5">
    <name type="scientific">Brevibacterium casei</name>
    <dbReference type="NCBI Taxonomy" id="33889"/>
    <lineage>
        <taxon>Bacteria</taxon>
        <taxon>Bacillati</taxon>
        <taxon>Actinomycetota</taxon>
        <taxon>Actinomycetes</taxon>
        <taxon>Micrococcales</taxon>
        <taxon>Brevibacteriaceae</taxon>
        <taxon>Brevibacterium</taxon>
    </lineage>
</organism>
<keyword evidence="2" id="KW-0472">Membrane</keyword>
<dbReference type="Pfam" id="PF10531">
    <property type="entry name" value="SLBB"/>
    <property type="match status" value="1"/>
</dbReference>
<dbReference type="GO" id="GO:0003677">
    <property type="term" value="F:DNA binding"/>
    <property type="evidence" value="ECO:0007669"/>
    <property type="project" value="UniProtKB-KW"/>
</dbReference>
<evidence type="ECO:0000256" key="1">
    <source>
        <dbReference type="SAM" id="MobiDB-lite"/>
    </source>
</evidence>
<proteinExistence type="predicted"/>
<reference evidence="4 5" key="1">
    <citation type="submission" date="2020-12" db="EMBL/GenBank/DDBJ databases">
        <title>FDA dAtabase for Regulatory Grade micrObial Sequences (FDA-ARGOS): Supporting development and validation of Infectious Disease Dx tests.</title>
        <authorList>
            <person name="Sproer C."/>
            <person name="Gronow S."/>
            <person name="Severitt S."/>
            <person name="Schroder I."/>
            <person name="Tallon L."/>
            <person name="Sadzewicz L."/>
            <person name="Zhao X."/>
            <person name="Boylan J."/>
            <person name="Ott S."/>
            <person name="Bowen H."/>
            <person name="Vavikolanu K."/>
            <person name="Mehta A."/>
            <person name="Aluvathingal J."/>
            <person name="Nadendla S."/>
            <person name="Lowell S."/>
            <person name="Myers T."/>
            <person name="Yan Y."/>
            <person name="Sichtig H."/>
        </authorList>
    </citation>
    <scope>NUCLEOTIDE SEQUENCE [LARGE SCALE GENOMIC DNA]</scope>
    <source>
        <strain evidence="4 5">FDAARGOS_990</strain>
    </source>
</reference>
<dbReference type="Pfam" id="PF12836">
    <property type="entry name" value="HHH_3"/>
    <property type="match status" value="1"/>
</dbReference>
<evidence type="ECO:0000256" key="2">
    <source>
        <dbReference type="SAM" id="Phobius"/>
    </source>
</evidence>
<accession>A0A7T3ZY58</accession>
<evidence type="ECO:0000313" key="4">
    <source>
        <dbReference type="EMBL" id="QQB13767.1"/>
    </source>
</evidence>
<dbReference type="PANTHER" id="PTHR21180:SF32">
    <property type="entry name" value="ENDONUCLEASE_EXONUCLEASE_PHOSPHATASE FAMILY DOMAIN-CONTAINING PROTEIN 1"/>
    <property type="match status" value="1"/>
</dbReference>
<keyword evidence="2" id="KW-1133">Transmembrane helix</keyword>
<dbReference type="PANTHER" id="PTHR21180">
    <property type="entry name" value="ENDONUCLEASE/EXONUCLEASE/PHOSPHATASE FAMILY DOMAIN-CONTAINING PROTEIN 1"/>
    <property type="match status" value="1"/>
</dbReference>
<dbReference type="Gene3D" id="1.10.150.320">
    <property type="entry name" value="Photosystem II 12 kDa extrinsic protein"/>
    <property type="match status" value="1"/>
</dbReference>
<dbReference type="InterPro" id="IPR003583">
    <property type="entry name" value="Hlx-hairpin-Hlx_DNA-bd_motif"/>
</dbReference>
<sequence>MAVSPDDRFAGLVNASAERGGWVPGDIYTAGTEGEEEPVPPRRVRLPILIALAVATTAVLVLAFYVFRPTQTQSPSDPTAGGVVSEGSSAEAADSQGGSGEPGSAEDSAGPGDQPANQQVVAHVTGEVANPSVVTLPGGSRVSDAVEAAGGLTGDADAEAVNLARLVADGEQIRIPAVGETPAGQAPGGQPPGPAPDGQSPGGQGPGAPTAPAPPGSGPGAVPGGKIDLNTADSATLETLPGVGPVTAQAIIAHREQTPFTSIEDLLLVKGIGPKTFESLKDLVTVG</sequence>
<evidence type="ECO:0000259" key="3">
    <source>
        <dbReference type="SMART" id="SM00278"/>
    </source>
</evidence>
<dbReference type="GO" id="GO:0006281">
    <property type="term" value="P:DNA repair"/>
    <property type="evidence" value="ECO:0007669"/>
    <property type="project" value="InterPro"/>
</dbReference>